<organism evidence="1 2">
    <name type="scientific">Rubroshorea leprosula</name>
    <dbReference type="NCBI Taxonomy" id="152421"/>
    <lineage>
        <taxon>Eukaryota</taxon>
        <taxon>Viridiplantae</taxon>
        <taxon>Streptophyta</taxon>
        <taxon>Embryophyta</taxon>
        <taxon>Tracheophyta</taxon>
        <taxon>Spermatophyta</taxon>
        <taxon>Magnoliopsida</taxon>
        <taxon>eudicotyledons</taxon>
        <taxon>Gunneridae</taxon>
        <taxon>Pentapetalae</taxon>
        <taxon>rosids</taxon>
        <taxon>malvids</taxon>
        <taxon>Malvales</taxon>
        <taxon>Dipterocarpaceae</taxon>
        <taxon>Rubroshorea</taxon>
    </lineage>
</organism>
<evidence type="ECO:0000313" key="2">
    <source>
        <dbReference type="Proteomes" id="UP001054252"/>
    </source>
</evidence>
<comment type="caution">
    <text evidence="1">The sequence shown here is derived from an EMBL/GenBank/DDBJ whole genome shotgun (WGS) entry which is preliminary data.</text>
</comment>
<evidence type="ECO:0000313" key="1">
    <source>
        <dbReference type="EMBL" id="GKV01693.1"/>
    </source>
</evidence>
<name>A0AAV5ITU9_9ROSI</name>
<protein>
    <submittedName>
        <fullName evidence="1">Uncharacterized protein</fullName>
    </submittedName>
</protein>
<keyword evidence="2" id="KW-1185">Reference proteome</keyword>
<proteinExistence type="predicted"/>
<accession>A0AAV5ITU9</accession>
<dbReference type="Proteomes" id="UP001054252">
    <property type="component" value="Unassembled WGS sequence"/>
</dbReference>
<sequence length="41" mass="4603">MNGSFFLGELPPWLAETEVGSKSTTNKWVEKNSLAMVSVWM</sequence>
<dbReference type="AlphaFoldDB" id="A0AAV5ITU9"/>
<gene>
    <name evidence="1" type="ORF">SLEP1_g14233</name>
</gene>
<reference evidence="1 2" key="1">
    <citation type="journal article" date="2021" name="Commun. Biol.">
        <title>The genome of Shorea leprosula (Dipterocarpaceae) highlights the ecological relevance of drought in aseasonal tropical rainforests.</title>
        <authorList>
            <person name="Ng K.K.S."/>
            <person name="Kobayashi M.J."/>
            <person name="Fawcett J.A."/>
            <person name="Hatakeyama M."/>
            <person name="Paape T."/>
            <person name="Ng C.H."/>
            <person name="Ang C.C."/>
            <person name="Tnah L.H."/>
            <person name="Lee C.T."/>
            <person name="Nishiyama T."/>
            <person name="Sese J."/>
            <person name="O'Brien M.J."/>
            <person name="Copetti D."/>
            <person name="Mohd Noor M.I."/>
            <person name="Ong R.C."/>
            <person name="Putra M."/>
            <person name="Sireger I.Z."/>
            <person name="Indrioko S."/>
            <person name="Kosugi Y."/>
            <person name="Izuno A."/>
            <person name="Isagi Y."/>
            <person name="Lee S.L."/>
            <person name="Shimizu K.K."/>
        </authorList>
    </citation>
    <scope>NUCLEOTIDE SEQUENCE [LARGE SCALE GENOMIC DNA]</scope>
    <source>
        <strain evidence="1">214</strain>
    </source>
</reference>
<dbReference type="EMBL" id="BPVZ01000017">
    <property type="protein sequence ID" value="GKV01693.1"/>
    <property type="molecule type" value="Genomic_DNA"/>
</dbReference>